<evidence type="ECO:0000313" key="3">
    <source>
        <dbReference type="Proteomes" id="UP000077421"/>
    </source>
</evidence>
<evidence type="ECO:0000259" key="1">
    <source>
        <dbReference type="Pfam" id="PF03190"/>
    </source>
</evidence>
<dbReference type="InterPro" id="IPR024705">
    <property type="entry name" value="Ssp411"/>
</dbReference>
<dbReference type="SUPFAM" id="SSF52833">
    <property type="entry name" value="Thioredoxin-like"/>
    <property type="match status" value="1"/>
</dbReference>
<comment type="caution">
    <text evidence="2">The sequence shown here is derived from an EMBL/GenBank/DDBJ whole genome shotgun (WGS) entry which is preliminary data.</text>
</comment>
<dbReference type="PANTHER" id="PTHR42899:SF1">
    <property type="entry name" value="SPERMATOGENESIS-ASSOCIATED PROTEIN 20"/>
    <property type="match status" value="1"/>
</dbReference>
<dbReference type="Pfam" id="PF03190">
    <property type="entry name" value="Thioredox_DsbH"/>
    <property type="match status" value="1"/>
</dbReference>
<accession>A0A853K713</accession>
<dbReference type="PANTHER" id="PTHR42899">
    <property type="entry name" value="SPERMATOGENESIS-ASSOCIATED PROTEIN 20"/>
    <property type="match status" value="1"/>
</dbReference>
<dbReference type="OrthoDB" id="9762614at2"/>
<gene>
    <name evidence="2" type="ORF">AYW79_14590</name>
</gene>
<feature type="domain" description="Spermatogenesis-associated protein 20-like TRX" evidence="1">
    <location>
        <begin position="49"/>
        <end position="95"/>
    </location>
</feature>
<dbReference type="InterPro" id="IPR004879">
    <property type="entry name" value="Ssp411-like_TRX"/>
</dbReference>
<dbReference type="InterPro" id="IPR036249">
    <property type="entry name" value="Thioredoxin-like_sf"/>
</dbReference>
<dbReference type="EMBL" id="LSUQ01000086">
    <property type="protein sequence ID" value="OAG87902.1"/>
    <property type="molecule type" value="Genomic_DNA"/>
</dbReference>
<organism evidence="2 3">
    <name type="scientific">Ferroacidibacillus organovorans</name>
    <dbReference type="NCBI Taxonomy" id="1765683"/>
    <lineage>
        <taxon>Bacteria</taxon>
        <taxon>Bacillati</taxon>
        <taxon>Bacillota</taxon>
        <taxon>Bacilli</taxon>
        <taxon>Bacillales</taxon>
        <taxon>Alicyclobacillaceae</taxon>
        <taxon>Ferroacidibacillus</taxon>
    </lineage>
</organism>
<dbReference type="Gene3D" id="3.40.30.10">
    <property type="entry name" value="Glutaredoxin"/>
    <property type="match status" value="1"/>
</dbReference>
<name>A0A853K713_9BACL</name>
<reference evidence="2 3" key="1">
    <citation type="submission" date="2016-02" db="EMBL/GenBank/DDBJ databases">
        <title>Draft genome sequence of Acidibacillus ferrooxidans SLC66.</title>
        <authorList>
            <person name="Oliveira G."/>
            <person name="Nancucheo I."/>
            <person name="Dall'Agnol H."/>
            <person name="Johnson B."/>
            <person name="Oliveira R."/>
            <person name="Nunes G.L."/>
            <person name="Tzotzos G."/>
            <person name="Orellana S.C."/>
            <person name="Salim A.C."/>
            <person name="Araujo F.M."/>
        </authorList>
    </citation>
    <scope>NUCLEOTIDE SEQUENCE [LARGE SCALE GENOMIC DNA]</scope>
    <source>
        <strain evidence="2 3">SLC66</strain>
    </source>
</reference>
<dbReference type="AlphaFoldDB" id="A0A853K713"/>
<sequence length="95" mass="11065">MSLRRPCWHVHALRTHHQYYPPLGCILTVNLSREDDLPVNSNNGDHKHTNRLIHEKSPYLLQHAHNPVDWYPWGPEAFQKAARESKAVFLSIGYS</sequence>
<evidence type="ECO:0000313" key="2">
    <source>
        <dbReference type="EMBL" id="OAG87902.1"/>
    </source>
</evidence>
<dbReference type="Proteomes" id="UP000077421">
    <property type="component" value="Unassembled WGS sequence"/>
</dbReference>
<proteinExistence type="predicted"/>
<protein>
    <recommendedName>
        <fullName evidence="1">Spermatogenesis-associated protein 20-like TRX domain-containing protein</fullName>
    </recommendedName>
</protein>